<keyword evidence="3" id="KW-1185">Reference proteome</keyword>
<dbReference type="OrthoDB" id="3354175at2759"/>
<name>A0A4S8KIX2_DENBC</name>
<protein>
    <submittedName>
        <fullName evidence="2">Uncharacterized protein</fullName>
    </submittedName>
</protein>
<keyword evidence="1" id="KW-0472">Membrane</keyword>
<feature type="transmembrane region" description="Helical" evidence="1">
    <location>
        <begin position="108"/>
        <end position="127"/>
    </location>
</feature>
<proteinExistence type="predicted"/>
<feature type="non-terminal residue" evidence="2">
    <location>
        <position position="1"/>
    </location>
</feature>
<feature type="transmembrane region" description="Helical" evidence="1">
    <location>
        <begin position="35"/>
        <end position="55"/>
    </location>
</feature>
<evidence type="ECO:0000313" key="3">
    <source>
        <dbReference type="Proteomes" id="UP000297245"/>
    </source>
</evidence>
<feature type="transmembrane region" description="Helical" evidence="1">
    <location>
        <begin position="148"/>
        <end position="167"/>
    </location>
</feature>
<keyword evidence="1" id="KW-0812">Transmembrane</keyword>
<gene>
    <name evidence="2" type="ORF">K435DRAFT_615763</name>
</gene>
<keyword evidence="1" id="KW-1133">Transmembrane helix</keyword>
<evidence type="ECO:0000313" key="2">
    <source>
        <dbReference type="EMBL" id="THU75349.1"/>
    </source>
</evidence>
<organism evidence="2 3">
    <name type="scientific">Dendrothele bispora (strain CBS 962.96)</name>
    <dbReference type="NCBI Taxonomy" id="1314807"/>
    <lineage>
        <taxon>Eukaryota</taxon>
        <taxon>Fungi</taxon>
        <taxon>Dikarya</taxon>
        <taxon>Basidiomycota</taxon>
        <taxon>Agaricomycotina</taxon>
        <taxon>Agaricomycetes</taxon>
        <taxon>Agaricomycetidae</taxon>
        <taxon>Agaricales</taxon>
        <taxon>Agaricales incertae sedis</taxon>
        <taxon>Dendrothele</taxon>
    </lineage>
</organism>
<reference evidence="2 3" key="1">
    <citation type="journal article" date="2019" name="Nat. Ecol. Evol.">
        <title>Megaphylogeny resolves global patterns of mushroom evolution.</title>
        <authorList>
            <person name="Varga T."/>
            <person name="Krizsan K."/>
            <person name="Foldi C."/>
            <person name="Dima B."/>
            <person name="Sanchez-Garcia M."/>
            <person name="Sanchez-Ramirez S."/>
            <person name="Szollosi G.J."/>
            <person name="Szarkandi J.G."/>
            <person name="Papp V."/>
            <person name="Albert L."/>
            <person name="Andreopoulos W."/>
            <person name="Angelini C."/>
            <person name="Antonin V."/>
            <person name="Barry K.W."/>
            <person name="Bougher N.L."/>
            <person name="Buchanan P."/>
            <person name="Buyck B."/>
            <person name="Bense V."/>
            <person name="Catcheside P."/>
            <person name="Chovatia M."/>
            <person name="Cooper J."/>
            <person name="Damon W."/>
            <person name="Desjardin D."/>
            <person name="Finy P."/>
            <person name="Geml J."/>
            <person name="Haridas S."/>
            <person name="Hughes K."/>
            <person name="Justo A."/>
            <person name="Karasinski D."/>
            <person name="Kautmanova I."/>
            <person name="Kiss B."/>
            <person name="Kocsube S."/>
            <person name="Kotiranta H."/>
            <person name="LaButti K.M."/>
            <person name="Lechner B.E."/>
            <person name="Liimatainen K."/>
            <person name="Lipzen A."/>
            <person name="Lukacs Z."/>
            <person name="Mihaltcheva S."/>
            <person name="Morgado L.N."/>
            <person name="Niskanen T."/>
            <person name="Noordeloos M.E."/>
            <person name="Ohm R.A."/>
            <person name="Ortiz-Santana B."/>
            <person name="Ovrebo C."/>
            <person name="Racz N."/>
            <person name="Riley R."/>
            <person name="Savchenko A."/>
            <person name="Shiryaev A."/>
            <person name="Soop K."/>
            <person name="Spirin V."/>
            <person name="Szebenyi C."/>
            <person name="Tomsovsky M."/>
            <person name="Tulloss R.E."/>
            <person name="Uehling J."/>
            <person name="Grigoriev I.V."/>
            <person name="Vagvolgyi C."/>
            <person name="Papp T."/>
            <person name="Martin F.M."/>
            <person name="Miettinen O."/>
            <person name="Hibbett D.S."/>
            <person name="Nagy L.G."/>
        </authorList>
    </citation>
    <scope>NUCLEOTIDE SEQUENCE [LARGE SCALE GENOMIC DNA]</scope>
    <source>
        <strain evidence="2 3">CBS 962.96</strain>
    </source>
</reference>
<dbReference type="Proteomes" id="UP000297245">
    <property type="component" value="Unassembled WGS sequence"/>
</dbReference>
<evidence type="ECO:0000256" key="1">
    <source>
        <dbReference type="SAM" id="Phobius"/>
    </source>
</evidence>
<dbReference type="AlphaFoldDB" id="A0A4S8KIX2"/>
<feature type="transmembrane region" description="Helical" evidence="1">
    <location>
        <begin position="67"/>
        <end position="88"/>
    </location>
</feature>
<accession>A0A4S8KIX2</accession>
<sequence>NLIRLNEGLVNKRDSSFSNGSGPAAFFSDALQTSFLVMNVIYSIQTLLADAVVVYRCYVVWQTVKAILFPVTLWLGLLSTIIGSLYQLHGPNQPGKEVFSVSDWIDAFFAMSLFTNLISLLAFKIWTVNKEASKYRTTPGILGPILRVIIDSGILYSVTLILTLITFI</sequence>
<dbReference type="EMBL" id="ML182315">
    <property type="protein sequence ID" value="THU75349.1"/>
    <property type="molecule type" value="Genomic_DNA"/>
</dbReference>
<feature type="non-terminal residue" evidence="2">
    <location>
        <position position="168"/>
    </location>
</feature>